<feature type="transmembrane region" description="Helical" evidence="1">
    <location>
        <begin position="12"/>
        <end position="34"/>
    </location>
</feature>
<dbReference type="RefSeq" id="WP_182956788.1">
    <property type="nucleotide sequence ID" value="NZ_WNXC01000003.1"/>
</dbReference>
<evidence type="ECO:0000313" key="2">
    <source>
        <dbReference type="EMBL" id="MBB2149338.1"/>
    </source>
</evidence>
<comment type="caution">
    <text evidence="2">The sequence shown here is derived from an EMBL/GenBank/DDBJ whole genome shotgun (WGS) entry which is preliminary data.</text>
</comment>
<evidence type="ECO:0000256" key="1">
    <source>
        <dbReference type="SAM" id="Phobius"/>
    </source>
</evidence>
<organism evidence="2 3">
    <name type="scientific">Pedobacter gandavensis</name>
    <dbReference type="NCBI Taxonomy" id="2679963"/>
    <lineage>
        <taxon>Bacteria</taxon>
        <taxon>Pseudomonadati</taxon>
        <taxon>Bacteroidota</taxon>
        <taxon>Sphingobacteriia</taxon>
        <taxon>Sphingobacteriales</taxon>
        <taxon>Sphingobacteriaceae</taxon>
        <taxon>Pedobacter</taxon>
    </lineage>
</organism>
<keyword evidence="1" id="KW-0812">Transmembrane</keyword>
<name>A0ABR6EY20_9SPHI</name>
<evidence type="ECO:0008006" key="4">
    <source>
        <dbReference type="Google" id="ProtNLM"/>
    </source>
</evidence>
<keyword evidence="1" id="KW-0472">Membrane</keyword>
<keyword evidence="1" id="KW-1133">Transmembrane helix</keyword>
<reference evidence="2 3" key="1">
    <citation type="submission" date="2019-11" db="EMBL/GenBank/DDBJ databases">
        <title>Description of Pedobacter sp. LMG 31462T.</title>
        <authorList>
            <person name="Carlier A."/>
            <person name="Qi S."/>
            <person name="Vandamme P."/>
        </authorList>
    </citation>
    <scope>NUCLEOTIDE SEQUENCE [LARGE SCALE GENOMIC DNA]</scope>
    <source>
        <strain evidence="2 3">LMG 31462</strain>
    </source>
</reference>
<dbReference type="Proteomes" id="UP000636110">
    <property type="component" value="Unassembled WGS sequence"/>
</dbReference>
<protein>
    <recommendedName>
        <fullName evidence="4">DUF3592 domain-containing protein</fullName>
    </recommendedName>
</protein>
<proteinExistence type="predicted"/>
<keyword evidence="3" id="KW-1185">Reference proteome</keyword>
<feature type="transmembrane region" description="Helical" evidence="1">
    <location>
        <begin position="135"/>
        <end position="153"/>
    </location>
</feature>
<evidence type="ECO:0000313" key="3">
    <source>
        <dbReference type="Proteomes" id="UP000636110"/>
    </source>
</evidence>
<feature type="transmembrane region" description="Helical" evidence="1">
    <location>
        <begin position="165"/>
        <end position="196"/>
    </location>
</feature>
<dbReference type="EMBL" id="WNXC01000003">
    <property type="protein sequence ID" value="MBB2149338.1"/>
    <property type="molecule type" value="Genomic_DNA"/>
</dbReference>
<gene>
    <name evidence="2" type="ORF">GM920_10510</name>
</gene>
<sequence>MYKQAILFYKTSWPGLILTLIFCFCLFFGFFKAANPHLFFEKEMGTIDTAKIGMGYYQNTHTIALKLREKEMFLQQDYPIWWYAPHPTAHDLKSGTNLTVYTKKGSDRFYGISSDEKNIQPAWFDILTQYFNSRLTLFLMIGCLILIAVYHYQELIKNTYLWFPFALGVLVLMIFWGYLNLIIFLIVATIVLKYILKKRKDNMASITDPIGSSTA</sequence>
<accession>A0ABR6EY20</accession>